<protein>
    <recommendedName>
        <fullName evidence="4">Heavy metal RND efflux outer membrane protein, CzcC family</fullName>
    </recommendedName>
</protein>
<dbReference type="InterPro" id="IPR010131">
    <property type="entry name" value="MdtP/NodT-like"/>
</dbReference>
<dbReference type="RefSeq" id="WP_044241717.1">
    <property type="nucleotide sequence ID" value="NZ_ASRX01000023.1"/>
</dbReference>
<dbReference type="Gene3D" id="1.20.1600.10">
    <property type="entry name" value="Outer membrane efflux proteins (OEP)"/>
    <property type="match status" value="1"/>
</dbReference>
<name>A0A017TA49_9BACT</name>
<dbReference type="Pfam" id="PF02321">
    <property type="entry name" value="OEP"/>
    <property type="match status" value="1"/>
</dbReference>
<organism evidence="2 3">
    <name type="scientific">Chondromyces apiculatus DSM 436</name>
    <dbReference type="NCBI Taxonomy" id="1192034"/>
    <lineage>
        <taxon>Bacteria</taxon>
        <taxon>Pseudomonadati</taxon>
        <taxon>Myxococcota</taxon>
        <taxon>Polyangia</taxon>
        <taxon>Polyangiales</taxon>
        <taxon>Polyangiaceae</taxon>
        <taxon>Chondromyces</taxon>
    </lineage>
</organism>
<dbReference type="InterPro" id="IPR003423">
    <property type="entry name" value="OMP_efflux"/>
</dbReference>
<evidence type="ECO:0008006" key="4">
    <source>
        <dbReference type="Google" id="ProtNLM"/>
    </source>
</evidence>
<comment type="similarity">
    <text evidence="1">Belongs to the outer membrane factor (OMF) (TC 1.B.17) family.</text>
</comment>
<gene>
    <name evidence="2" type="ORF">CAP_3219</name>
</gene>
<dbReference type="PANTHER" id="PTHR30203">
    <property type="entry name" value="OUTER MEMBRANE CATION EFFLUX PROTEIN"/>
    <property type="match status" value="1"/>
</dbReference>
<dbReference type="GO" id="GO:0015562">
    <property type="term" value="F:efflux transmembrane transporter activity"/>
    <property type="evidence" value="ECO:0007669"/>
    <property type="project" value="InterPro"/>
</dbReference>
<evidence type="ECO:0000313" key="2">
    <source>
        <dbReference type="EMBL" id="EYF05491.1"/>
    </source>
</evidence>
<dbReference type="EMBL" id="ASRX01000023">
    <property type="protein sequence ID" value="EYF05491.1"/>
    <property type="molecule type" value="Genomic_DNA"/>
</dbReference>
<evidence type="ECO:0000313" key="3">
    <source>
        <dbReference type="Proteomes" id="UP000019678"/>
    </source>
</evidence>
<evidence type="ECO:0000256" key="1">
    <source>
        <dbReference type="ARBA" id="ARBA00007613"/>
    </source>
</evidence>
<comment type="caution">
    <text evidence="2">The sequence shown here is derived from an EMBL/GenBank/DDBJ whole genome shotgun (WGS) entry which is preliminary data.</text>
</comment>
<dbReference type="eggNOG" id="COG1538">
    <property type="taxonomic scope" value="Bacteria"/>
</dbReference>
<accession>A0A017TA49</accession>
<dbReference type="STRING" id="1192034.CAP_3219"/>
<dbReference type="AlphaFoldDB" id="A0A017TA49"/>
<proteinExistence type="inferred from homology"/>
<dbReference type="OrthoDB" id="5512897at2"/>
<keyword evidence="3" id="KW-1185">Reference proteome</keyword>
<dbReference type="SUPFAM" id="SSF56954">
    <property type="entry name" value="Outer membrane efflux proteins (OEP)"/>
    <property type="match status" value="1"/>
</dbReference>
<reference evidence="2 3" key="1">
    <citation type="submission" date="2013-05" db="EMBL/GenBank/DDBJ databases">
        <title>Genome assembly of Chondromyces apiculatus DSM 436.</title>
        <authorList>
            <person name="Sharma G."/>
            <person name="Khatri I."/>
            <person name="Kaur C."/>
            <person name="Mayilraj S."/>
            <person name="Subramanian S."/>
        </authorList>
    </citation>
    <scope>NUCLEOTIDE SEQUENCE [LARGE SCALE GENOMIC DNA]</scope>
    <source>
        <strain evidence="2 3">DSM 436</strain>
    </source>
</reference>
<dbReference type="Proteomes" id="UP000019678">
    <property type="component" value="Unassembled WGS sequence"/>
</dbReference>
<sequence length="482" mass="51791">MDALRRALRALGRRSARARAARAPALGLLGAALAGCYMPLGGSGSERALAAYREDHARAVVLEVHQRGGKAEGQGRRAGGRLPASGALTVEQAVVAAQENSPRMQEMRARAEAARAAIDAWSHMANPELRIQQGRLDQYLNGQPRLGTAVRVKPLRPGEADAEAEVTRAEEVTVVAEARAEALLIEADVRWLFDELGLLTAEIAAADAVSAARKEISARVQERLAASMATSLDEAVAALSAAEAEQDGVGHRVRLAAVRGEILERVGLDPEASVQLMAGDVTRWPPPPLPSENVLVEAALRDRVEVATAAAQIDATHAMEFIEKRRRWPWFTFVEVGYQFAPSVESGRGWTFELGLELPVFNTQRSQASAAEASSRAAKSALVAQVKQVAREVRTCLREVEAAEKLVTAFRERVLPAAERAEAAAQKALAGQGIDAVEALSTREQQRSAEQKLLELLRRYLEGVNELRRAVGGHLPGGAEAK</sequence>
<dbReference type="PANTHER" id="PTHR30203:SF33">
    <property type="entry name" value="BLR4455 PROTEIN"/>
    <property type="match status" value="1"/>
</dbReference>